<proteinExistence type="inferred from homology"/>
<dbReference type="EMBL" id="JAKNSF020000023">
    <property type="protein sequence ID" value="KAK7731219.1"/>
    <property type="molecule type" value="Genomic_DNA"/>
</dbReference>
<dbReference type="Pfam" id="PF01083">
    <property type="entry name" value="Cutinase"/>
    <property type="match status" value="1"/>
</dbReference>
<evidence type="ECO:0000313" key="12">
    <source>
        <dbReference type="EMBL" id="KAK7731219.1"/>
    </source>
</evidence>
<evidence type="ECO:0000256" key="4">
    <source>
        <dbReference type="ARBA" id="ARBA00022487"/>
    </source>
</evidence>
<evidence type="ECO:0000256" key="11">
    <source>
        <dbReference type="RuleBase" id="RU361263"/>
    </source>
</evidence>
<feature type="signal peptide" evidence="11">
    <location>
        <begin position="1"/>
        <end position="16"/>
    </location>
</feature>
<reference evidence="12 13" key="1">
    <citation type="submission" date="2024-02" db="EMBL/GenBank/DDBJ databases">
        <title>De novo assembly and annotation of 12 fungi associated with fruit tree decline syndrome in Ontario, Canada.</title>
        <authorList>
            <person name="Sulman M."/>
            <person name="Ellouze W."/>
            <person name="Ilyukhin E."/>
        </authorList>
    </citation>
    <scope>NUCLEOTIDE SEQUENCE [LARGE SCALE GENOMIC DNA]</scope>
    <source>
        <strain evidence="12 13">M169</strain>
    </source>
</reference>
<dbReference type="InterPro" id="IPR029058">
    <property type="entry name" value="AB_hydrolase_fold"/>
</dbReference>
<evidence type="ECO:0000313" key="13">
    <source>
        <dbReference type="Proteomes" id="UP001430848"/>
    </source>
</evidence>
<keyword evidence="6 11" id="KW-0732">Signal</keyword>
<dbReference type="EC" id="3.1.1.74" evidence="3 11"/>
<evidence type="ECO:0000256" key="3">
    <source>
        <dbReference type="ARBA" id="ARBA00013095"/>
    </source>
</evidence>
<dbReference type="InterPro" id="IPR043580">
    <property type="entry name" value="CUTINASE_1"/>
</dbReference>
<dbReference type="InterPro" id="IPR043579">
    <property type="entry name" value="CUTINASE_2"/>
</dbReference>
<evidence type="ECO:0000256" key="10">
    <source>
        <dbReference type="ARBA" id="ARBA00034045"/>
    </source>
</evidence>
<evidence type="ECO:0000256" key="1">
    <source>
        <dbReference type="ARBA" id="ARBA00004613"/>
    </source>
</evidence>
<dbReference type="PANTHER" id="PTHR48250:SF3">
    <property type="entry name" value="CUTINASE 1-RELATED"/>
    <property type="match status" value="1"/>
</dbReference>
<dbReference type="PRINTS" id="PR00129">
    <property type="entry name" value="CUTINASE"/>
</dbReference>
<evidence type="ECO:0000256" key="9">
    <source>
        <dbReference type="ARBA" id="ARBA00023157"/>
    </source>
</evidence>
<dbReference type="SUPFAM" id="SSF53474">
    <property type="entry name" value="alpha/beta-Hydrolases"/>
    <property type="match status" value="1"/>
</dbReference>
<evidence type="ECO:0000256" key="6">
    <source>
        <dbReference type="ARBA" id="ARBA00022729"/>
    </source>
</evidence>
<dbReference type="Proteomes" id="UP001430848">
    <property type="component" value="Unassembled WGS sequence"/>
</dbReference>
<comment type="subcellular location">
    <subcellularLocation>
        <location evidence="1 11">Secreted</location>
    </subcellularLocation>
</comment>
<keyword evidence="13" id="KW-1185">Reference proteome</keyword>
<keyword evidence="7 11" id="KW-0378">Hydrolase</keyword>
<evidence type="ECO:0000256" key="2">
    <source>
        <dbReference type="ARBA" id="ARBA00007534"/>
    </source>
</evidence>
<comment type="caution">
    <text evidence="12">The sequence shown here is derived from an EMBL/GenBank/DDBJ whole genome shotgun (WGS) entry which is preliminary data.</text>
</comment>
<feature type="chain" id="PRO_5044988957" description="Cutinase" evidence="11">
    <location>
        <begin position="17"/>
        <end position="232"/>
    </location>
</feature>
<organism evidence="12 13">
    <name type="scientific">Diaporthe eres</name>
    <name type="common">Phomopsis oblonga</name>
    <dbReference type="NCBI Taxonomy" id="83184"/>
    <lineage>
        <taxon>Eukaryota</taxon>
        <taxon>Fungi</taxon>
        <taxon>Dikarya</taxon>
        <taxon>Ascomycota</taxon>
        <taxon>Pezizomycotina</taxon>
        <taxon>Sordariomycetes</taxon>
        <taxon>Sordariomycetidae</taxon>
        <taxon>Diaporthales</taxon>
        <taxon>Diaporthaceae</taxon>
        <taxon>Diaporthe</taxon>
        <taxon>Diaporthe eres species complex</taxon>
    </lineage>
</organism>
<dbReference type="InterPro" id="IPR011150">
    <property type="entry name" value="Cutinase_monf"/>
</dbReference>
<keyword evidence="8" id="KW-0843">Virulence</keyword>
<dbReference type="PROSITE" id="PS00155">
    <property type="entry name" value="CUTINASE_1"/>
    <property type="match status" value="1"/>
</dbReference>
<dbReference type="SMART" id="SM01110">
    <property type="entry name" value="Cutinase"/>
    <property type="match status" value="1"/>
</dbReference>
<dbReference type="Gene3D" id="3.40.50.1820">
    <property type="entry name" value="alpha/beta hydrolase"/>
    <property type="match status" value="1"/>
</dbReference>
<name>A0ABR1PBN6_DIAER</name>
<keyword evidence="4 11" id="KW-0719">Serine esterase</keyword>
<evidence type="ECO:0000256" key="8">
    <source>
        <dbReference type="ARBA" id="ARBA00023026"/>
    </source>
</evidence>
<evidence type="ECO:0000256" key="5">
    <source>
        <dbReference type="ARBA" id="ARBA00022525"/>
    </source>
</evidence>
<dbReference type="InterPro" id="IPR000675">
    <property type="entry name" value="Cutinase/axe"/>
</dbReference>
<sequence length="232" mass="23949">MKFLAIISLCAALVAAVPIESPVEVAVDASVADLEVRQTGLTRDELQSGSSSACPRVIFIFARASTELGNMGGSAGPTVADALESRYGASQVWVQGVGGPYTADLPSNALPEGTSRAAINEAKRLFTLANTKCPNAAVVAGGYSQGTAVMASSISELGSTIQNQIKGVVLFGYTKNLQNAGRIPNFPTSKTEVYCAATDAVCFGTLVILPGHFSYQTEAAVNAPRFLAAQIG</sequence>
<accession>A0ABR1PBN6</accession>
<keyword evidence="5 11" id="KW-0964">Secreted</keyword>
<dbReference type="PROSITE" id="PS00931">
    <property type="entry name" value="CUTINASE_2"/>
    <property type="match status" value="1"/>
</dbReference>
<protein>
    <recommendedName>
        <fullName evidence="3 11">Cutinase</fullName>
        <ecNumber evidence="3 11">3.1.1.74</ecNumber>
    </recommendedName>
</protein>
<dbReference type="PANTHER" id="PTHR48250">
    <property type="entry name" value="CUTINASE 2-RELATED"/>
    <property type="match status" value="1"/>
</dbReference>
<comment type="similarity">
    <text evidence="2 11">Belongs to the cutinase family.</text>
</comment>
<gene>
    <name evidence="12" type="ORF">SLS63_005494</name>
</gene>
<comment type="function">
    <text evidence="11">Catalyzes the hydrolysis of complex carboxylic polyesters found in the cell wall of plants. Degrades cutin, a macromolecule that forms the structure of the plant cuticle.</text>
</comment>
<comment type="catalytic activity">
    <reaction evidence="10 11">
        <text>cutin + H2O = cutin monomers.</text>
        <dbReference type="EC" id="3.1.1.74"/>
    </reaction>
</comment>
<evidence type="ECO:0000256" key="7">
    <source>
        <dbReference type="ARBA" id="ARBA00022801"/>
    </source>
</evidence>
<keyword evidence="9" id="KW-1015">Disulfide bond</keyword>